<dbReference type="NCBIfam" id="TIGR03284">
    <property type="entry name" value="thym_sym"/>
    <property type="match status" value="1"/>
</dbReference>
<evidence type="ECO:0000313" key="6">
    <source>
        <dbReference type="EMBL" id="MBK1695929.1"/>
    </source>
</evidence>
<dbReference type="GO" id="GO:0006235">
    <property type="term" value="P:dTTP biosynthetic process"/>
    <property type="evidence" value="ECO:0007669"/>
    <property type="project" value="UniProtKB-UniRule"/>
</dbReference>
<dbReference type="GO" id="GO:0004799">
    <property type="term" value="F:thymidylate synthase activity"/>
    <property type="evidence" value="ECO:0007669"/>
    <property type="project" value="UniProtKB-UniRule"/>
</dbReference>
<comment type="caution">
    <text evidence="4">Lacks conserved residue(s) required for the propagation of feature annotation.</text>
</comment>
<feature type="binding site" description="in other chain" evidence="4">
    <location>
        <position position="197"/>
    </location>
    <ligand>
        <name>dUMP</name>
        <dbReference type="ChEBI" id="CHEBI:246422"/>
        <note>ligand shared between dimeric partners</note>
    </ligand>
</feature>
<gene>
    <name evidence="4 6" type="primary">thyA</name>
    <name evidence="6" type="ORF">CKO21_01535</name>
</gene>
<dbReference type="GO" id="GO:0006231">
    <property type="term" value="P:dTMP biosynthetic process"/>
    <property type="evidence" value="ECO:0007669"/>
    <property type="project" value="UniProtKB-UniRule"/>
</dbReference>
<comment type="subcellular location">
    <subcellularLocation>
        <location evidence="4">Cytoplasm</location>
    </subcellularLocation>
</comment>
<feature type="domain" description="Thymidylate synthase/dCMP hydroxymethylase" evidence="5">
    <location>
        <begin position="14"/>
        <end position="283"/>
    </location>
</feature>
<dbReference type="HAMAP" id="MF_00008">
    <property type="entry name" value="Thymidy_synth_bact"/>
    <property type="match status" value="1"/>
</dbReference>
<dbReference type="GO" id="GO:0032259">
    <property type="term" value="P:methylation"/>
    <property type="evidence" value="ECO:0007669"/>
    <property type="project" value="UniProtKB-KW"/>
</dbReference>
<dbReference type="AlphaFoldDB" id="A0A934QFG3"/>
<keyword evidence="7" id="KW-1185">Reference proteome</keyword>
<comment type="catalytic activity">
    <reaction evidence="4">
        <text>dUMP + (6R)-5,10-methylene-5,6,7,8-tetrahydrofolate = 7,8-dihydrofolate + dTMP</text>
        <dbReference type="Rhea" id="RHEA:12104"/>
        <dbReference type="ChEBI" id="CHEBI:15636"/>
        <dbReference type="ChEBI" id="CHEBI:57451"/>
        <dbReference type="ChEBI" id="CHEBI:63528"/>
        <dbReference type="ChEBI" id="CHEBI:246422"/>
        <dbReference type="EC" id="2.1.1.45"/>
    </reaction>
</comment>
<dbReference type="InterPro" id="IPR045097">
    <property type="entry name" value="Thymidate_synth/dCMP_Mease"/>
</dbReference>
<dbReference type="EMBL" id="NRRE01000008">
    <property type="protein sequence ID" value="MBK1695929.1"/>
    <property type="molecule type" value="Genomic_DNA"/>
</dbReference>
<dbReference type="GO" id="GO:0005829">
    <property type="term" value="C:cytosol"/>
    <property type="evidence" value="ECO:0007669"/>
    <property type="project" value="TreeGrafter"/>
</dbReference>
<sequence length="303" mass="35036">MDASSAQRLWGEHAYLDMCRRILDQGAYRKPDDEEGRYEAFAQPLKFDLRDNKLPLLTTKRMQWKSLAVEMLWFISGSSKIDLLHENNVKIWDIWANEENDVGPLYGYMWRNWWVDPNLVDVNGGRTEIDQLAQVMTTLKERPEARSHVITAWRPDWLKAMSIKPCHVYLQFYRVGDEVSLLLTQRSCDTFLGVPFNIAQYSLLCHLVAHQLGCTAGEFTWMGGDVHIYENHVDQVREQLTREVKQPPKLKIHRTPEGIDGYRFDDFEIEGYEYAQGLKGAISAQGTPKAGTDIDKLRTVKKA</sequence>
<feature type="binding site" evidence="4">
    <location>
        <position position="283"/>
    </location>
    <ligand>
        <name>(6R)-5,10-methylene-5,6,7,8-tetrahydrofolate</name>
        <dbReference type="ChEBI" id="CHEBI:15636"/>
    </ligand>
</feature>
<dbReference type="Gene3D" id="3.30.572.10">
    <property type="entry name" value="Thymidylate synthase/dCMP hydroxymethylase domain"/>
    <property type="match status" value="1"/>
</dbReference>
<dbReference type="PANTHER" id="PTHR11548:SF1">
    <property type="entry name" value="THYMIDYLATE SYNTHASE 1"/>
    <property type="match status" value="1"/>
</dbReference>
<name>A0A934QFG3_9PROT</name>
<feature type="active site" description="Nucleophile" evidence="4">
    <location>
        <position position="166"/>
    </location>
</feature>
<reference evidence="6" key="2">
    <citation type="journal article" date="2020" name="Microorganisms">
        <title>Osmotic Adaptation and Compatible Solute Biosynthesis of Phototrophic Bacteria as Revealed from Genome Analyses.</title>
        <authorList>
            <person name="Imhoff J.F."/>
            <person name="Rahn T."/>
            <person name="Kunzel S."/>
            <person name="Keller A."/>
            <person name="Neulinger S.C."/>
        </authorList>
    </citation>
    <scope>NUCLEOTIDE SEQUENCE</scope>
    <source>
        <strain evidence="6">DSM 9154</strain>
    </source>
</reference>
<dbReference type="InterPro" id="IPR023451">
    <property type="entry name" value="Thymidate_synth/dCMP_Mease_dom"/>
</dbReference>
<comment type="caution">
    <text evidence="6">The sequence shown here is derived from an EMBL/GenBank/DDBJ whole genome shotgun (WGS) entry which is preliminary data.</text>
</comment>
<comment type="subunit">
    <text evidence="4">Homodimer.</text>
</comment>
<evidence type="ECO:0000259" key="5">
    <source>
        <dbReference type="Pfam" id="PF00303"/>
    </source>
</evidence>
<organism evidence="6 7">
    <name type="scientific">Rhodovibrio salinarum</name>
    <dbReference type="NCBI Taxonomy" id="1087"/>
    <lineage>
        <taxon>Bacteria</taxon>
        <taxon>Pseudomonadati</taxon>
        <taxon>Pseudomonadota</taxon>
        <taxon>Alphaproteobacteria</taxon>
        <taxon>Rhodospirillales</taxon>
        <taxon>Rhodovibrionaceae</taxon>
        <taxon>Rhodovibrio</taxon>
    </lineage>
</organism>
<reference evidence="6" key="1">
    <citation type="submission" date="2017-08" db="EMBL/GenBank/DDBJ databases">
        <authorList>
            <person name="Imhoff J.F."/>
            <person name="Rahn T."/>
            <person name="Kuenzel S."/>
            <person name="Neulinger S.C."/>
        </authorList>
    </citation>
    <scope>NUCLEOTIDE SEQUENCE</scope>
    <source>
        <strain evidence="6">DSM 9154</strain>
    </source>
</reference>
<dbReference type="CDD" id="cd00351">
    <property type="entry name" value="TS_Pyrimidine_HMase"/>
    <property type="match status" value="1"/>
</dbReference>
<dbReference type="SUPFAM" id="SSF55831">
    <property type="entry name" value="Thymidylate synthase/dCMP hydroxymethylase"/>
    <property type="match status" value="1"/>
</dbReference>
<dbReference type="PRINTS" id="PR00108">
    <property type="entry name" value="THYMDSNTHASE"/>
</dbReference>
<comment type="function">
    <text evidence="4">Catalyzes the reductive methylation of 2'-deoxyuridine-5'-monophosphate (dUMP) to 2'-deoxythymidine-5'-monophosphate (dTMP) while utilizing 5,10-methylenetetrahydrofolate (mTHF) as the methyl donor and reductant in the reaction, yielding dihydrofolate (DHF) as a by-product. This enzymatic reaction provides an intracellular de novo source of dTMP, an essential precursor for DNA biosynthesis.</text>
</comment>
<feature type="binding site" description="in other chain" evidence="4">
    <location>
        <begin position="186"/>
        <end position="189"/>
    </location>
    <ligand>
        <name>dUMP</name>
        <dbReference type="ChEBI" id="CHEBI:246422"/>
        <note>ligand shared between dimeric partners</note>
    </ligand>
</feature>
<dbReference type="Proteomes" id="UP000778970">
    <property type="component" value="Unassembled WGS sequence"/>
</dbReference>
<proteinExistence type="inferred from homology"/>
<dbReference type="InterPro" id="IPR036926">
    <property type="entry name" value="Thymidate_synth/dCMP_Mease_sf"/>
</dbReference>
<keyword evidence="4" id="KW-0963">Cytoplasm</keyword>
<evidence type="ECO:0000313" key="7">
    <source>
        <dbReference type="Proteomes" id="UP000778970"/>
    </source>
</evidence>
<feature type="binding site" evidence="4">
    <location>
        <position position="189"/>
    </location>
    <ligand>
        <name>(6R)-5,10-methylene-5,6,7,8-tetrahydrofolate</name>
        <dbReference type="ChEBI" id="CHEBI:15636"/>
    </ligand>
</feature>
<evidence type="ECO:0000256" key="2">
    <source>
        <dbReference type="ARBA" id="ARBA00022603"/>
    </source>
</evidence>
<dbReference type="InterPro" id="IPR000398">
    <property type="entry name" value="Thymidylate_synthase"/>
</dbReference>
<dbReference type="EC" id="2.1.1.45" evidence="1 4"/>
<dbReference type="RefSeq" id="WP_051431767.1">
    <property type="nucleotide sequence ID" value="NZ_NRRE01000008.1"/>
</dbReference>
<keyword evidence="4" id="KW-0545">Nucleotide biosynthesis</keyword>
<evidence type="ECO:0000256" key="1">
    <source>
        <dbReference type="ARBA" id="ARBA00011947"/>
    </source>
</evidence>
<evidence type="ECO:0000256" key="3">
    <source>
        <dbReference type="ARBA" id="ARBA00022679"/>
    </source>
</evidence>
<dbReference type="PANTHER" id="PTHR11548">
    <property type="entry name" value="THYMIDYLATE SYNTHASE 1"/>
    <property type="match status" value="1"/>
</dbReference>
<accession>A0A934QFG3</accession>
<dbReference type="Pfam" id="PF00303">
    <property type="entry name" value="Thymidylat_synt"/>
    <property type="match status" value="1"/>
</dbReference>
<protein>
    <recommendedName>
        <fullName evidence="1 4">Thymidylate synthase</fullName>
        <shortName evidence="4">TS</shortName>
        <shortName evidence="4">TSase</shortName>
        <ecNumber evidence="1 4">2.1.1.45</ecNumber>
    </recommendedName>
</protein>
<keyword evidence="2 4" id="KW-0489">Methyltransferase</keyword>
<feature type="binding site" description="in other chain" evidence="4">
    <location>
        <begin position="227"/>
        <end position="229"/>
    </location>
    <ligand>
        <name>dUMP</name>
        <dbReference type="ChEBI" id="CHEBI:246422"/>
        <note>ligand shared between dimeric partners</note>
    </ligand>
</feature>
<keyword evidence="3 4" id="KW-0808">Transferase</keyword>
<comment type="pathway">
    <text evidence="4">Pyrimidine metabolism; dTTP biosynthesis.</text>
</comment>
<evidence type="ECO:0000256" key="4">
    <source>
        <dbReference type="HAMAP-Rule" id="MF_00008"/>
    </source>
</evidence>
<comment type="similarity">
    <text evidence="4">Belongs to the thymidylate synthase family. Bacterial-type ThyA subfamily.</text>
</comment>